<evidence type="ECO:0000313" key="1">
    <source>
        <dbReference type="EMBL" id="SDF79487.1"/>
    </source>
</evidence>
<protein>
    <submittedName>
        <fullName evidence="1">Uncharacterized protein</fullName>
    </submittedName>
</protein>
<name>A0A1G7P047_9BACT</name>
<dbReference type="EMBL" id="LT629690">
    <property type="protein sequence ID" value="SDF79487.1"/>
    <property type="molecule type" value="Genomic_DNA"/>
</dbReference>
<sequence length="126" mass="14528">MEDHLDTASVLEELRALEPIFHTQAFGTTMDDFAHRMVDDYWEIGASGARYDRAFILKHLASTPPVDAEAAGWITSHHQVRRLAADTFLLTYQLQQLERVTWRSTVWRRSEQGWQVVFHQGTVISS</sequence>
<dbReference type="AlphaFoldDB" id="A0A1G7P047"/>
<dbReference type="Gene3D" id="3.10.450.50">
    <property type="match status" value="1"/>
</dbReference>
<dbReference type="SUPFAM" id="SSF54427">
    <property type="entry name" value="NTF2-like"/>
    <property type="match status" value="1"/>
</dbReference>
<accession>A0A1G7P047</accession>
<keyword evidence="2" id="KW-1185">Reference proteome</keyword>
<dbReference type="RefSeq" id="WP_083346149.1">
    <property type="nucleotide sequence ID" value="NZ_LT629690.1"/>
</dbReference>
<dbReference type="InterPro" id="IPR032710">
    <property type="entry name" value="NTF2-like_dom_sf"/>
</dbReference>
<organism evidence="1 2">
    <name type="scientific">Terriglobus roseus</name>
    <dbReference type="NCBI Taxonomy" id="392734"/>
    <lineage>
        <taxon>Bacteria</taxon>
        <taxon>Pseudomonadati</taxon>
        <taxon>Acidobacteriota</taxon>
        <taxon>Terriglobia</taxon>
        <taxon>Terriglobales</taxon>
        <taxon>Acidobacteriaceae</taxon>
        <taxon>Terriglobus</taxon>
    </lineage>
</organism>
<evidence type="ECO:0000313" key="2">
    <source>
        <dbReference type="Proteomes" id="UP000182427"/>
    </source>
</evidence>
<proteinExistence type="predicted"/>
<dbReference type="Proteomes" id="UP000182427">
    <property type="component" value="Chromosome I"/>
</dbReference>
<gene>
    <name evidence="1" type="ORF">SAMN05444167_3336</name>
</gene>
<reference evidence="2" key="1">
    <citation type="submission" date="2016-10" db="EMBL/GenBank/DDBJ databases">
        <authorList>
            <person name="Varghese N."/>
            <person name="Submissions S."/>
        </authorList>
    </citation>
    <scope>NUCLEOTIDE SEQUENCE [LARGE SCALE GENOMIC DNA]</scope>
    <source>
        <strain evidence="2">GAS232</strain>
    </source>
</reference>
<dbReference type="OrthoDB" id="121974at2"/>